<evidence type="ECO:0000256" key="7">
    <source>
        <dbReference type="ARBA" id="ARBA00022827"/>
    </source>
</evidence>
<dbReference type="EC" id="2.7.1.180" evidence="2 11"/>
<dbReference type="InterPro" id="IPR003374">
    <property type="entry name" value="ApbE-like_sf"/>
</dbReference>
<dbReference type="Gene3D" id="3.10.520.10">
    <property type="entry name" value="ApbE-like domains"/>
    <property type="match status" value="1"/>
</dbReference>
<protein>
    <recommendedName>
        <fullName evidence="3 11">FAD:protein FMN transferase</fullName>
        <ecNumber evidence="2 11">2.7.1.180</ecNumber>
    </recommendedName>
    <alternativeName>
        <fullName evidence="9 11">Flavin transferase</fullName>
    </alternativeName>
</protein>
<gene>
    <name evidence="12" type="ORF">GT019_14060</name>
</gene>
<dbReference type="SUPFAM" id="SSF143631">
    <property type="entry name" value="ApbE-like"/>
    <property type="match status" value="1"/>
</dbReference>
<keyword evidence="6 11" id="KW-0479">Metal-binding</keyword>
<evidence type="ECO:0000256" key="6">
    <source>
        <dbReference type="ARBA" id="ARBA00022723"/>
    </source>
</evidence>
<keyword evidence="7 11" id="KW-0274">FAD</keyword>
<comment type="cofactor">
    <cofactor evidence="1">
        <name>Mg(2+)</name>
        <dbReference type="ChEBI" id="CHEBI:18420"/>
    </cofactor>
</comment>
<evidence type="ECO:0000256" key="9">
    <source>
        <dbReference type="ARBA" id="ARBA00031306"/>
    </source>
</evidence>
<evidence type="ECO:0000313" key="12">
    <source>
        <dbReference type="EMBL" id="NBD25005.1"/>
    </source>
</evidence>
<dbReference type="PANTHER" id="PTHR30040:SF2">
    <property type="entry name" value="FAD:PROTEIN FMN TRANSFERASE"/>
    <property type="match status" value="1"/>
</dbReference>
<dbReference type="PIRSF" id="PIRSF006268">
    <property type="entry name" value="ApbE"/>
    <property type="match status" value="1"/>
</dbReference>
<evidence type="ECO:0000256" key="8">
    <source>
        <dbReference type="ARBA" id="ARBA00022842"/>
    </source>
</evidence>
<evidence type="ECO:0000256" key="1">
    <source>
        <dbReference type="ARBA" id="ARBA00001946"/>
    </source>
</evidence>
<comment type="caution">
    <text evidence="12">The sequence shown here is derived from an EMBL/GenBank/DDBJ whole genome shotgun (WGS) entry which is preliminary data.</text>
</comment>
<keyword evidence="8 11" id="KW-0460">Magnesium</keyword>
<name>A0ABW9XQT8_9BACL</name>
<keyword evidence="13" id="KW-1185">Reference proteome</keyword>
<evidence type="ECO:0000256" key="5">
    <source>
        <dbReference type="ARBA" id="ARBA00022679"/>
    </source>
</evidence>
<proteinExistence type="inferred from homology"/>
<dbReference type="RefSeq" id="WP_161743809.1">
    <property type="nucleotide sequence ID" value="NZ_JAAAMV010000009.1"/>
</dbReference>
<dbReference type="InterPro" id="IPR024932">
    <property type="entry name" value="ApbE"/>
</dbReference>
<evidence type="ECO:0000256" key="3">
    <source>
        <dbReference type="ARBA" id="ARBA00016337"/>
    </source>
</evidence>
<dbReference type="EMBL" id="JAAAMV010000009">
    <property type="protein sequence ID" value="NBD25005.1"/>
    <property type="molecule type" value="Genomic_DNA"/>
</dbReference>
<evidence type="ECO:0000313" key="13">
    <source>
        <dbReference type="Proteomes" id="UP000665561"/>
    </source>
</evidence>
<comment type="catalytic activity">
    <reaction evidence="10 11">
        <text>L-threonyl-[protein] + FAD = FMN-L-threonyl-[protein] + AMP + H(+)</text>
        <dbReference type="Rhea" id="RHEA:36847"/>
        <dbReference type="Rhea" id="RHEA-COMP:11060"/>
        <dbReference type="Rhea" id="RHEA-COMP:11061"/>
        <dbReference type="ChEBI" id="CHEBI:15378"/>
        <dbReference type="ChEBI" id="CHEBI:30013"/>
        <dbReference type="ChEBI" id="CHEBI:57692"/>
        <dbReference type="ChEBI" id="CHEBI:74257"/>
        <dbReference type="ChEBI" id="CHEBI:456215"/>
        <dbReference type="EC" id="2.7.1.180"/>
    </reaction>
</comment>
<evidence type="ECO:0000256" key="10">
    <source>
        <dbReference type="ARBA" id="ARBA00048540"/>
    </source>
</evidence>
<accession>A0ABW9XQT8</accession>
<dbReference type="Proteomes" id="UP000665561">
    <property type="component" value="Unassembled WGS sequence"/>
</dbReference>
<sequence length="298" mass="32952">MDTLSKAKLAMDTVIRIKVVPGHHRLLQEAEERINRAFMVFRSIEQACSRFDVNSELMRACRETGRPVPISPRLFEPLKFALAMAEVTDGAFDPTVGLAQEELGFNRHYLTGETARSTADRLASFRDIVLNERDRTLFLRTPLVIDLGAVAKGFAIDLAASELKDFAGFMIDAGGDLYAGGLNERGELWQVGIRHPIYKHSCLQTLDISNQSICTSGGYERKSPLMKGVHHIIDPKSRRSPNEWISCSIIAPFAMMADAFSTAAFLMNAENGERLIEQAGISGIMMSSNFRIVNVGGI</sequence>
<organism evidence="12 13">
    <name type="scientific">Paenibacillus glycinis</name>
    <dbReference type="NCBI Taxonomy" id="2697035"/>
    <lineage>
        <taxon>Bacteria</taxon>
        <taxon>Bacillati</taxon>
        <taxon>Bacillota</taxon>
        <taxon>Bacilli</taxon>
        <taxon>Bacillales</taxon>
        <taxon>Paenibacillaceae</taxon>
        <taxon>Paenibacillus</taxon>
    </lineage>
</organism>
<reference evidence="12 13" key="1">
    <citation type="submission" date="2020-01" db="EMBL/GenBank/DDBJ databases">
        <title>Paenibacillus soybeanensis sp. nov. isolated from the nodules of soybean (Glycine max(L.) Merr).</title>
        <authorList>
            <person name="Wang H."/>
        </authorList>
    </citation>
    <scope>NUCLEOTIDE SEQUENCE [LARGE SCALE GENOMIC DNA]</scope>
    <source>
        <strain evidence="12 13">T1</strain>
    </source>
</reference>
<evidence type="ECO:0000256" key="4">
    <source>
        <dbReference type="ARBA" id="ARBA00022630"/>
    </source>
</evidence>
<dbReference type="PANTHER" id="PTHR30040">
    <property type="entry name" value="THIAMINE BIOSYNTHESIS LIPOPROTEIN APBE"/>
    <property type="match status" value="1"/>
</dbReference>
<evidence type="ECO:0000256" key="11">
    <source>
        <dbReference type="PIRNR" id="PIRNR006268"/>
    </source>
</evidence>
<keyword evidence="4 11" id="KW-0285">Flavoprotein</keyword>
<keyword evidence="5 11" id="KW-0808">Transferase</keyword>
<comment type="similarity">
    <text evidence="11">Belongs to the ApbE family.</text>
</comment>
<evidence type="ECO:0000256" key="2">
    <source>
        <dbReference type="ARBA" id="ARBA00011955"/>
    </source>
</evidence>
<dbReference type="Pfam" id="PF02424">
    <property type="entry name" value="ApbE"/>
    <property type="match status" value="1"/>
</dbReference>
<dbReference type="GO" id="GO:0016740">
    <property type="term" value="F:transferase activity"/>
    <property type="evidence" value="ECO:0007669"/>
    <property type="project" value="UniProtKB-KW"/>
</dbReference>